<dbReference type="Gene3D" id="1.10.10.10">
    <property type="entry name" value="Winged helix-like DNA-binding domain superfamily/Winged helix DNA-binding domain"/>
    <property type="match status" value="1"/>
</dbReference>
<evidence type="ECO:0000313" key="7">
    <source>
        <dbReference type="EMBL" id="PIR44401.1"/>
    </source>
</evidence>
<evidence type="ECO:0000256" key="2">
    <source>
        <dbReference type="ARBA" id="ARBA00023015"/>
    </source>
</evidence>
<dbReference type="InterPro" id="IPR013249">
    <property type="entry name" value="RNA_pol_sigma70_r4_t2"/>
</dbReference>
<dbReference type="InterPro" id="IPR014284">
    <property type="entry name" value="RNA_pol_sigma-70_dom"/>
</dbReference>
<evidence type="ECO:0000259" key="5">
    <source>
        <dbReference type="Pfam" id="PF04542"/>
    </source>
</evidence>
<keyword evidence="4" id="KW-0804">Transcription</keyword>
<dbReference type="InterPro" id="IPR036388">
    <property type="entry name" value="WH-like_DNA-bd_sf"/>
</dbReference>
<accession>A0A2H0RCY2</accession>
<dbReference type="InterPro" id="IPR013324">
    <property type="entry name" value="RNA_pol_sigma_r3/r4-like"/>
</dbReference>
<comment type="caution">
    <text evidence="7">The sequence shown here is derived from an EMBL/GenBank/DDBJ whole genome shotgun (WGS) entry which is preliminary data.</text>
</comment>
<dbReference type="PANTHER" id="PTHR43133">
    <property type="entry name" value="RNA POLYMERASE ECF-TYPE SIGMA FACTO"/>
    <property type="match status" value="1"/>
</dbReference>
<dbReference type="NCBIfam" id="TIGR02937">
    <property type="entry name" value="sigma70-ECF"/>
    <property type="match status" value="1"/>
</dbReference>
<organism evidence="7 8">
    <name type="scientific">Candidatus Wolfebacteria bacterium CG10_big_fil_rev_8_21_14_0_10_31_9</name>
    <dbReference type="NCBI Taxonomy" id="1975070"/>
    <lineage>
        <taxon>Bacteria</taxon>
        <taxon>Candidatus Wolfeibacteriota</taxon>
    </lineage>
</organism>
<name>A0A2H0RCY2_9BACT</name>
<proteinExistence type="inferred from homology"/>
<evidence type="ECO:0000313" key="8">
    <source>
        <dbReference type="Proteomes" id="UP000231602"/>
    </source>
</evidence>
<evidence type="ECO:0000256" key="1">
    <source>
        <dbReference type="ARBA" id="ARBA00010641"/>
    </source>
</evidence>
<dbReference type="SUPFAM" id="SSF88946">
    <property type="entry name" value="Sigma2 domain of RNA polymerase sigma factors"/>
    <property type="match status" value="1"/>
</dbReference>
<dbReference type="AlphaFoldDB" id="A0A2H0RCY2"/>
<dbReference type="Pfam" id="PF08281">
    <property type="entry name" value="Sigma70_r4_2"/>
    <property type="match status" value="1"/>
</dbReference>
<dbReference type="InterPro" id="IPR013325">
    <property type="entry name" value="RNA_pol_sigma_r2"/>
</dbReference>
<evidence type="ECO:0000259" key="6">
    <source>
        <dbReference type="Pfam" id="PF08281"/>
    </source>
</evidence>
<dbReference type="SUPFAM" id="SSF88659">
    <property type="entry name" value="Sigma3 and sigma4 domains of RNA polymerase sigma factors"/>
    <property type="match status" value="1"/>
</dbReference>
<comment type="similarity">
    <text evidence="1">Belongs to the sigma-70 factor family. ECF subfamily.</text>
</comment>
<keyword evidence="3" id="KW-0731">Sigma factor</keyword>
<dbReference type="InterPro" id="IPR007627">
    <property type="entry name" value="RNA_pol_sigma70_r2"/>
</dbReference>
<sequence length="181" mass="21256">MKDLNFSNDKFNKLAEKLKSGDKKSGEEIFNYFSPLIYRFIMARVLNRGVAEDLTQDVFVKVVSKIESFNENQGNFSGWVWQITKNSLIDYYRDKKETIFTDMPEGMENMFKAKDVIISRVKIREVMETVKNFEESDRELFSLYYLSDLPYKEISKITGKTEGSLRVAIHRLSKKIRGIFK</sequence>
<dbReference type="GO" id="GO:0016987">
    <property type="term" value="F:sigma factor activity"/>
    <property type="evidence" value="ECO:0007669"/>
    <property type="project" value="UniProtKB-KW"/>
</dbReference>
<gene>
    <name evidence="7" type="ORF">COV23_00010</name>
</gene>
<reference evidence="7 8" key="1">
    <citation type="submission" date="2017-09" db="EMBL/GenBank/DDBJ databases">
        <title>Depth-based differentiation of microbial function through sediment-hosted aquifers and enrichment of novel symbionts in the deep terrestrial subsurface.</title>
        <authorList>
            <person name="Probst A.J."/>
            <person name="Ladd B."/>
            <person name="Jarett J.K."/>
            <person name="Geller-Mcgrath D.E."/>
            <person name="Sieber C.M."/>
            <person name="Emerson J.B."/>
            <person name="Anantharaman K."/>
            <person name="Thomas B.C."/>
            <person name="Malmstrom R."/>
            <person name="Stieglmeier M."/>
            <person name="Klingl A."/>
            <person name="Woyke T."/>
            <person name="Ryan C.M."/>
            <person name="Banfield J.F."/>
        </authorList>
    </citation>
    <scope>NUCLEOTIDE SEQUENCE [LARGE SCALE GENOMIC DNA]</scope>
    <source>
        <strain evidence="7">CG10_big_fil_rev_8_21_14_0_10_31_9</strain>
    </source>
</reference>
<keyword evidence="2" id="KW-0805">Transcription regulation</keyword>
<evidence type="ECO:0000256" key="3">
    <source>
        <dbReference type="ARBA" id="ARBA00023082"/>
    </source>
</evidence>
<dbReference type="Gene3D" id="1.10.1740.10">
    <property type="match status" value="1"/>
</dbReference>
<feature type="domain" description="RNA polymerase sigma-70 region 2" evidence="5">
    <location>
        <begin position="30"/>
        <end position="96"/>
    </location>
</feature>
<feature type="domain" description="RNA polymerase sigma factor 70 region 4 type 2" evidence="6">
    <location>
        <begin position="134"/>
        <end position="175"/>
    </location>
</feature>
<evidence type="ECO:0008006" key="9">
    <source>
        <dbReference type="Google" id="ProtNLM"/>
    </source>
</evidence>
<dbReference type="InterPro" id="IPR039425">
    <property type="entry name" value="RNA_pol_sigma-70-like"/>
</dbReference>
<dbReference type="Proteomes" id="UP000231602">
    <property type="component" value="Unassembled WGS sequence"/>
</dbReference>
<dbReference type="EMBL" id="PCXV01000001">
    <property type="protein sequence ID" value="PIR44401.1"/>
    <property type="molecule type" value="Genomic_DNA"/>
</dbReference>
<dbReference type="GO" id="GO:0003677">
    <property type="term" value="F:DNA binding"/>
    <property type="evidence" value="ECO:0007669"/>
    <property type="project" value="InterPro"/>
</dbReference>
<dbReference type="PANTHER" id="PTHR43133:SF51">
    <property type="entry name" value="RNA POLYMERASE SIGMA FACTOR"/>
    <property type="match status" value="1"/>
</dbReference>
<dbReference type="Pfam" id="PF04542">
    <property type="entry name" value="Sigma70_r2"/>
    <property type="match status" value="1"/>
</dbReference>
<protein>
    <recommendedName>
        <fullName evidence="9">RNA polymerase sigma-70 region 2 domain-containing protein</fullName>
    </recommendedName>
</protein>
<dbReference type="GO" id="GO:0006352">
    <property type="term" value="P:DNA-templated transcription initiation"/>
    <property type="evidence" value="ECO:0007669"/>
    <property type="project" value="InterPro"/>
</dbReference>
<evidence type="ECO:0000256" key="4">
    <source>
        <dbReference type="ARBA" id="ARBA00023163"/>
    </source>
</evidence>